<feature type="domain" description="Hydantoinase A/oxoprolinase" evidence="1">
    <location>
        <begin position="203"/>
        <end position="489"/>
    </location>
</feature>
<evidence type="ECO:0000313" key="4">
    <source>
        <dbReference type="EMBL" id="MDT8330890.1"/>
    </source>
</evidence>
<name>A0ABU3ME42_9PROT</name>
<dbReference type="InterPro" id="IPR045079">
    <property type="entry name" value="Oxoprolinase-like"/>
</dbReference>
<dbReference type="SUPFAM" id="SSF53067">
    <property type="entry name" value="Actin-like ATPase domain"/>
    <property type="match status" value="1"/>
</dbReference>
<accession>A0ABU3ME42</accession>
<dbReference type="InterPro" id="IPR049517">
    <property type="entry name" value="ACX-like_C"/>
</dbReference>
<evidence type="ECO:0000259" key="1">
    <source>
        <dbReference type="Pfam" id="PF01968"/>
    </source>
</evidence>
<evidence type="ECO:0000259" key="2">
    <source>
        <dbReference type="Pfam" id="PF05378"/>
    </source>
</evidence>
<dbReference type="InterPro" id="IPR043129">
    <property type="entry name" value="ATPase_NBD"/>
</dbReference>
<sequence>MVWRIGVDSGGTFTDVCLFEEETGRMAVWKVSSTPDDPSRGIAQGFEEGIGQVGVAAGEVGFLGHGTTVATNALIQHRGVKTGLITTDGFRDLLEIGRQKRPDLYDLQADKPEILVSRDLRLEVPERVHHDGRVETALDEQAVREAARALRAAGVKSVAVSFLYGFVRPEHEAAAKRIVEEEFPEAFVCASHEVAPEFREFERLSTTAVNAYLGPVMEGYIRRLSARLRDLGLTVTPQLTQSNGGVIGFEAAARLPVRTVLSGPSTGVVAAQEIGRMVGIPDLITFDMGGTSTDVALLKDSQCRLTGEAEVHGYPIKAPMLDIHTVGAGGGSIAHVDSGGLLKVGPRSCGAFPGPVCYDKGSTEPSTTDANVVLQTLNPTHLLAGRMPVRQDLAREAIGRLAEKLGLDVMATAQGIISVVTANMARAIRVISVQRGHDPRDYTLVAFGGAGPLHAARLAKELDISRILVPLTPGILCATGLLLTDLRADFASTRLAVLGEDSLPLMREAFAGLETQARAWFGTEGIAPEAQRLKRTVDMRYAGQNYELSIPLPEGEIGAATLGALAGGFAAAHRQRYGFVAEGETVQLVTYRVEATGVVRKAAFQPQPEEGPDASAARIGEREVWMPEAGGWTPCPIYDRAKLRPGNIVQGPAIIEQMDTTTVVLPAMAARVEPYLNLILEAA</sequence>
<comment type="caution">
    <text evidence="4">The sequence shown here is derived from an EMBL/GenBank/DDBJ whole genome shotgun (WGS) entry which is preliminary data.</text>
</comment>
<dbReference type="EMBL" id="JAVVDO010000008">
    <property type="protein sequence ID" value="MDT8330890.1"/>
    <property type="molecule type" value="Genomic_DNA"/>
</dbReference>
<protein>
    <submittedName>
        <fullName evidence="4">Hydantoinase/oxoprolinase family protein</fullName>
    </submittedName>
</protein>
<dbReference type="PANTHER" id="PTHR11365:SF23">
    <property type="entry name" value="HYPOTHETICAL 5-OXOPROLINASE (EUROFUNG)-RELATED"/>
    <property type="match status" value="1"/>
</dbReference>
<dbReference type="InterPro" id="IPR002821">
    <property type="entry name" value="Hydantoinase_A"/>
</dbReference>
<dbReference type="RefSeq" id="WP_314281436.1">
    <property type="nucleotide sequence ID" value="NZ_JAVVDO010000008.1"/>
</dbReference>
<dbReference type="InterPro" id="IPR008040">
    <property type="entry name" value="Hydant_A_N"/>
</dbReference>
<reference evidence="4 5" key="1">
    <citation type="journal article" date="2019" name="Microb. Pathog.">
        <title>Comparison of VITEK 2, MALDI-TOF MS, 16S rRNA gene sequencing, and whole-genome sequencing for identification of Roseomonas mucosa.</title>
        <authorList>
            <person name="Rudolph W.W."/>
            <person name="Gunzer F."/>
            <person name="Trauth M."/>
            <person name="Bunk B."/>
            <person name="Bigge R."/>
            <person name="Schrottner P."/>
        </authorList>
    </citation>
    <scope>NUCLEOTIDE SEQUENCE [LARGE SCALE GENOMIC DNA]</scope>
    <source>
        <strain evidence="4 5">DSM 103800</strain>
    </source>
</reference>
<dbReference type="Pfam" id="PF05378">
    <property type="entry name" value="Hydant_A_N"/>
    <property type="match status" value="1"/>
</dbReference>
<feature type="domain" description="Hydantoinase/oxoprolinase N-terminal" evidence="2">
    <location>
        <begin position="4"/>
        <end position="182"/>
    </location>
</feature>
<evidence type="ECO:0000313" key="5">
    <source>
        <dbReference type="Proteomes" id="UP001258945"/>
    </source>
</evidence>
<dbReference type="PANTHER" id="PTHR11365">
    <property type="entry name" value="5-OXOPROLINASE RELATED"/>
    <property type="match status" value="1"/>
</dbReference>
<dbReference type="Proteomes" id="UP001258945">
    <property type="component" value="Unassembled WGS sequence"/>
</dbReference>
<proteinExistence type="predicted"/>
<evidence type="ECO:0000259" key="3">
    <source>
        <dbReference type="Pfam" id="PF19278"/>
    </source>
</evidence>
<feature type="domain" description="Acetophenone carboxylase-like C-terminal" evidence="3">
    <location>
        <begin position="506"/>
        <end position="672"/>
    </location>
</feature>
<keyword evidence="5" id="KW-1185">Reference proteome</keyword>
<organism evidence="4 5">
    <name type="scientific">Roseomonas gilardii</name>
    <dbReference type="NCBI Taxonomy" id="257708"/>
    <lineage>
        <taxon>Bacteria</taxon>
        <taxon>Pseudomonadati</taxon>
        <taxon>Pseudomonadota</taxon>
        <taxon>Alphaproteobacteria</taxon>
        <taxon>Acetobacterales</taxon>
        <taxon>Roseomonadaceae</taxon>
        <taxon>Roseomonas</taxon>
    </lineage>
</organism>
<dbReference type="Pfam" id="PF19278">
    <property type="entry name" value="Hydant_A_C"/>
    <property type="match status" value="1"/>
</dbReference>
<dbReference type="Pfam" id="PF01968">
    <property type="entry name" value="Hydantoinase_A"/>
    <property type="match status" value="1"/>
</dbReference>
<gene>
    <name evidence="4" type="ORF">RQ831_07475</name>
</gene>